<organism evidence="3 4">
    <name type="scientific">Brochothrix thermosphacta</name>
    <name type="common">Microbacterium thermosphactum</name>
    <dbReference type="NCBI Taxonomy" id="2756"/>
    <lineage>
        <taxon>Bacteria</taxon>
        <taxon>Bacillati</taxon>
        <taxon>Bacillota</taxon>
        <taxon>Bacilli</taxon>
        <taxon>Bacillales</taxon>
        <taxon>Listeriaceae</taxon>
        <taxon>Brochothrix</taxon>
    </lineage>
</organism>
<sequence length="266" mass="27729">MKNVQKFGKSAAIMAILSSAIIGGVATVSADETIGGEYKSHSAIQFVPNDDSTGPIDPIDPTEPIEPGTPGPLSIDFASSLNFGIQKITSTDEEYLAYSQPAKNAAGEVVYKPNYVQVTDNRGTAAGWNLSVTQTEDFKTTDDTAKNKTLPGATISLNGATAVSAATGTASPEVKDLVLTPGQATEVMTAAENAGEGTWISRFGNETDLADDTAALVEDENGEVVDGTINKNKQVKLAVPGKIAKSATEYKTDLVWTLSEVAPNGK</sequence>
<feature type="chain" id="PRO_5016068037" description="WxL domain-containing protein" evidence="1">
    <location>
        <begin position="31"/>
        <end position="266"/>
    </location>
</feature>
<protein>
    <recommendedName>
        <fullName evidence="2">WxL domain-containing protein</fullName>
    </recommendedName>
</protein>
<feature type="signal peptide" evidence="1">
    <location>
        <begin position="1"/>
        <end position="30"/>
    </location>
</feature>
<dbReference type="RefSeq" id="WP_220722054.1">
    <property type="nucleotide sequence ID" value="NZ_CBCPKC010000004.1"/>
</dbReference>
<reference evidence="4" key="1">
    <citation type="submission" date="2018-04" db="EMBL/GenBank/DDBJ databases">
        <authorList>
            <person name="Illikoud N."/>
        </authorList>
    </citation>
    <scope>NUCLEOTIDE SEQUENCE [LARGE SCALE GENOMIC DNA]</scope>
</reference>
<evidence type="ECO:0000313" key="3">
    <source>
        <dbReference type="EMBL" id="SPP28918.1"/>
    </source>
</evidence>
<evidence type="ECO:0000313" key="4">
    <source>
        <dbReference type="Proteomes" id="UP000270190"/>
    </source>
</evidence>
<proteinExistence type="predicted"/>
<feature type="domain" description="WxL" evidence="2">
    <location>
        <begin position="36"/>
        <end position="260"/>
    </location>
</feature>
<keyword evidence="1" id="KW-0732">Signal</keyword>
<evidence type="ECO:0000256" key="1">
    <source>
        <dbReference type="SAM" id="SignalP"/>
    </source>
</evidence>
<dbReference type="Pfam" id="PF13731">
    <property type="entry name" value="WxL"/>
    <property type="match status" value="1"/>
</dbReference>
<dbReference type="Proteomes" id="UP000270190">
    <property type="component" value="Unassembled WGS sequence"/>
</dbReference>
<dbReference type="AlphaFoldDB" id="A0A2X0QXL3"/>
<dbReference type="InterPro" id="IPR027994">
    <property type="entry name" value="WxL_dom"/>
</dbReference>
<accession>A0A2X0QXL3</accession>
<evidence type="ECO:0000259" key="2">
    <source>
        <dbReference type="Pfam" id="PF13731"/>
    </source>
</evidence>
<dbReference type="EMBL" id="OUNC01000024">
    <property type="protein sequence ID" value="SPP28918.1"/>
    <property type="molecule type" value="Genomic_DNA"/>
</dbReference>
<name>A0A2X0QXL3_BROTH</name>
<gene>
    <name evidence="3" type="ORF">BTBSAS_300002</name>
</gene>